<dbReference type="AlphaFoldDB" id="A0AAW1N664"/>
<reference evidence="1 2" key="1">
    <citation type="journal article" date="2024" name="BMC Genomics">
        <title>De novo assembly and annotation of Popillia japonica's genome with initial clues to its potential as an invasive pest.</title>
        <authorList>
            <person name="Cucini C."/>
            <person name="Boschi S."/>
            <person name="Funari R."/>
            <person name="Cardaioli E."/>
            <person name="Iannotti N."/>
            <person name="Marturano G."/>
            <person name="Paoli F."/>
            <person name="Bruttini M."/>
            <person name="Carapelli A."/>
            <person name="Frati F."/>
            <person name="Nardi F."/>
        </authorList>
    </citation>
    <scope>NUCLEOTIDE SEQUENCE [LARGE SCALE GENOMIC DNA]</scope>
    <source>
        <strain evidence="1">DMR45628</strain>
    </source>
</reference>
<keyword evidence="2" id="KW-1185">Reference proteome</keyword>
<organism evidence="1 2">
    <name type="scientific">Popillia japonica</name>
    <name type="common">Japanese beetle</name>
    <dbReference type="NCBI Taxonomy" id="7064"/>
    <lineage>
        <taxon>Eukaryota</taxon>
        <taxon>Metazoa</taxon>
        <taxon>Ecdysozoa</taxon>
        <taxon>Arthropoda</taxon>
        <taxon>Hexapoda</taxon>
        <taxon>Insecta</taxon>
        <taxon>Pterygota</taxon>
        <taxon>Neoptera</taxon>
        <taxon>Endopterygota</taxon>
        <taxon>Coleoptera</taxon>
        <taxon>Polyphaga</taxon>
        <taxon>Scarabaeiformia</taxon>
        <taxon>Scarabaeidae</taxon>
        <taxon>Rutelinae</taxon>
        <taxon>Popillia</taxon>
    </lineage>
</organism>
<name>A0AAW1N664_POPJA</name>
<accession>A0AAW1N664</accession>
<proteinExistence type="predicted"/>
<dbReference type="Proteomes" id="UP001458880">
    <property type="component" value="Unassembled WGS sequence"/>
</dbReference>
<gene>
    <name evidence="1" type="ORF">QE152_g1597</name>
</gene>
<evidence type="ECO:0008006" key="3">
    <source>
        <dbReference type="Google" id="ProtNLM"/>
    </source>
</evidence>
<evidence type="ECO:0000313" key="2">
    <source>
        <dbReference type="Proteomes" id="UP001458880"/>
    </source>
</evidence>
<comment type="caution">
    <text evidence="1">The sequence shown here is derived from an EMBL/GenBank/DDBJ whole genome shotgun (WGS) entry which is preliminary data.</text>
</comment>
<sequence length="160" mass="17902">MAYIAPNLVILDLRSVRKTFSKYGIYCPESAKMFSLFLPLLLSFSVPAAAVLHCHVCNSSDTNSECFKSPGDVATLPCNKQKAYKFFNWLLEFVHVPNWNWTVSGNFSCVYALQSFDVYNADDHNWRVVTLAVRSCVDGAVDACSVYRTCTMRMTIIGGS</sequence>
<dbReference type="EMBL" id="JASPKY010000009">
    <property type="protein sequence ID" value="KAK9754100.1"/>
    <property type="molecule type" value="Genomic_DNA"/>
</dbReference>
<protein>
    <recommendedName>
        <fullName evidence="3">Protein quiver</fullName>
    </recommendedName>
</protein>
<evidence type="ECO:0000313" key="1">
    <source>
        <dbReference type="EMBL" id="KAK9754100.1"/>
    </source>
</evidence>